<gene>
    <name evidence="3" type="ORF">WICANDRAFT_54012</name>
</gene>
<keyword evidence="4" id="KW-1185">Reference proteome</keyword>
<dbReference type="FunFam" id="1.10.3520.10:FF:000001">
    <property type="entry name" value="Pleckstrin domain-containing family A member 8"/>
    <property type="match status" value="1"/>
</dbReference>
<dbReference type="RefSeq" id="XP_019039428.1">
    <property type="nucleotide sequence ID" value="XM_019182728.1"/>
</dbReference>
<reference evidence="3 4" key="1">
    <citation type="journal article" date="2016" name="Proc. Natl. Acad. Sci. U.S.A.">
        <title>Comparative genomics of biotechnologically important yeasts.</title>
        <authorList>
            <person name="Riley R."/>
            <person name="Haridas S."/>
            <person name="Wolfe K.H."/>
            <person name="Lopes M.R."/>
            <person name="Hittinger C.T."/>
            <person name="Goeker M."/>
            <person name="Salamov A.A."/>
            <person name="Wisecaver J.H."/>
            <person name="Long T.M."/>
            <person name="Calvey C.H."/>
            <person name="Aerts A.L."/>
            <person name="Barry K.W."/>
            <person name="Choi C."/>
            <person name="Clum A."/>
            <person name="Coughlan A.Y."/>
            <person name="Deshpande S."/>
            <person name="Douglass A.P."/>
            <person name="Hanson S.J."/>
            <person name="Klenk H.-P."/>
            <person name="LaButti K.M."/>
            <person name="Lapidus A."/>
            <person name="Lindquist E.A."/>
            <person name="Lipzen A.M."/>
            <person name="Meier-Kolthoff J.P."/>
            <person name="Ohm R.A."/>
            <person name="Otillar R.P."/>
            <person name="Pangilinan J.L."/>
            <person name="Peng Y."/>
            <person name="Rokas A."/>
            <person name="Rosa C.A."/>
            <person name="Scheuner C."/>
            <person name="Sibirny A.A."/>
            <person name="Slot J.C."/>
            <person name="Stielow J.B."/>
            <person name="Sun H."/>
            <person name="Kurtzman C.P."/>
            <person name="Blackwell M."/>
            <person name="Grigoriev I.V."/>
            <person name="Jeffries T.W."/>
        </authorList>
    </citation>
    <scope>NUCLEOTIDE SEQUENCE [LARGE SCALE GENOMIC DNA]</scope>
    <source>
        <strain evidence="4">ATCC 58044 / CBS 1984 / NCYC 433 / NRRL Y-366-8</strain>
    </source>
</reference>
<proteinExistence type="predicted"/>
<evidence type="ECO:0000259" key="2">
    <source>
        <dbReference type="Pfam" id="PF08718"/>
    </source>
</evidence>
<organism evidence="3 4">
    <name type="scientific">Wickerhamomyces anomalus (strain ATCC 58044 / CBS 1984 / NCYC 433 / NRRL Y-366-8)</name>
    <name type="common">Yeast</name>
    <name type="synonym">Hansenula anomala</name>
    <dbReference type="NCBI Taxonomy" id="683960"/>
    <lineage>
        <taxon>Eukaryota</taxon>
        <taxon>Fungi</taxon>
        <taxon>Dikarya</taxon>
        <taxon>Ascomycota</taxon>
        <taxon>Saccharomycotina</taxon>
        <taxon>Saccharomycetes</taxon>
        <taxon>Phaffomycetales</taxon>
        <taxon>Wickerhamomycetaceae</taxon>
        <taxon>Wickerhamomyces</taxon>
    </lineage>
</organism>
<keyword evidence="1" id="KW-0813">Transport</keyword>
<dbReference type="GO" id="GO:0005829">
    <property type="term" value="C:cytosol"/>
    <property type="evidence" value="ECO:0007669"/>
    <property type="project" value="TreeGrafter"/>
</dbReference>
<dbReference type="InterPro" id="IPR014830">
    <property type="entry name" value="Glycolipid_transfer_prot_dom"/>
</dbReference>
<dbReference type="GeneID" id="30199974"/>
<dbReference type="GO" id="GO:1902387">
    <property type="term" value="F:ceramide 1-phosphate binding"/>
    <property type="evidence" value="ECO:0007669"/>
    <property type="project" value="TreeGrafter"/>
</dbReference>
<name>A0A1E3P409_WICAA</name>
<sequence>MSTFFDEQKKSFVDVPVTDGKISTAEFLDASESLIKLFDLLGSTAFTVVKNDLQGNVTKVRTRLLETPDKSATLQDLVLNEIAEKKSKTATQGLLWLSRGLQFTAQAMSETVDNKDKELKKTFTDAYNKTLVKYHSFVVKPIFKLAMNACPYRKDFFEKLGQDQEKVLKQLIEWLEALESIVKIIFEFFESGNYGKGL</sequence>
<dbReference type="GO" id="GO:1902388">
    <property type="term" value="F:ceramide 1-phosphate transfer activity"/>
    <property type="evidence" value="ECO:0007669"/>
    <property type="project" value="TreeGrafter"/>
</dbReference>
<dbReference type="InterPro" id="IPR036497">
    <property type="entry name" value="GLTP_sf"/>
</dbReference>
<dbReference type="AlphaFoldDB" id="A0A1E3P409"/>
<dbReference type="Gene3D" id="1.10.3520.10">
    <property type="entry name" value="Glycolipid transfer protein"/>
    <property type="match status" value="1"/>
</dbReference>
<dbReference type="PANTHER" id="PTHR10219">
    <property type="entry name" value="GLYCOLIPID TRANSFER PROTEIN-RELATED"/>
    <property type="match status" value="1"/>
</dbReference>
<dbReference type="SUPFAM" id="SSF110004">
    <property type="entry name" value="Glycolipid transfer protein, GLTP"/>
    <property type="match status" value="1"/>
</dbReference>
<dbReference type="Proteomes" id="UP000094112">
    <property type="component" value="Unassembled WGS sequence"/>
</dbReference>
<evidence type="ECO:0000313" key="4">
    <source>
        <dbReference type="Proteomes" id="UP000094112"/>
    </source>
</evidence>
<dbReference type="Pfam" id="PF08718">
    <property type="entry name" value="GLTP"/>
    <property type="match status" value="1"/>
</dbReference>
<dbReference type="PANTHER" id="PTHR10219:SF25">
    <property type="entry name" value="PLECKSTRIN HOMOLOGY DOMAIN-CONTAINING FAMILY A MEMBER 8"/>
    <property type="match status" value="1"/>
</dbReference>
<protein>
    <recommendedName>
        <fullName evidence="2">Glycolipid transfer protein domain-containing protein</fullName>
    </recommendedName>
</protein>
<accession>A0A1E3P409</accession>
<evidence type="ECO:0000313" key="3">
    <source>
        <dbReference type="EMBL" id="ODQ60221.1"/>
    </source>
</evidence>
<dbReference type="EMBL" id="KV454210">
    <property type="protein sequence ID" value="ODQ60221.1"/>
    <property type="molecule type" value="Genomic_DNA"/>
</dbReference>
<evidence type="ECO:0000256" key="1">
    <source>
        <dbReference type="ARBA" id="ARBA00022448"/>
    </source>
</evidence>
<feature type="domain" description="Glycolipid transfer protein" evidence="2">
    <location>
        <begin position="22"/>
        <end position="161"/>
    </location>
</feature>
<dbReference type="OrthoDB" id="205255at2759"/>
<dbReference type="GO" id="GO:0016020">
    <property type="term" value="C:membrane"/>
    <property type="evidence" value="ECO:0007669"/>
    <property type="project" value="TreeGrafter"/>
</dbReference>
<dbReference type="STRING" id="683960.A0A1E3P409"/>